<accession>A0ABP8K868</accession>
<reference evidence="2" key="1">
    <citation type="journal article" date="2019" name="Int. J. Syst. Evol. Microbiol.">
        <title>The Global Catalogue of Microorganisms (GCM) 10K type strain sequencing project: providing services to taxonomists for standard genome sequencing and annotation.</title>
        <authorList>
            <consortium name="The Broad Institute Genomics Platform"/>
            <consortium name="The Broad Institute Genome Sequencing Center for Infectious Disease"/>
            <person name="Wu L."/>
            <person name="Ma J."/>
        </authorList>
    </citation>
    <scope>NUCLEOTIDE SEQUENCE [LARGE SCALE GENOMIC DNA]</scope>
    <source>
        <strain evidence="2">JCM 17738</strain>
    </source>
</reference>
<protein>
    <recommendedName>
        <fullName evidence="3">Hpt domain-containing protein</fullName>
    </recommendedName>
</protein>
<sequence>MKPDATALKAGAHKALGAYGRTVGESLDKAVAHLRDRPARLDECIRALMIDVPRAVVWQNIRNLSARAKNIEGLSDHR</sequence>
<name>A0ABP8K868_9MICO</name>
<gene>
    <name evidence="1" type="ORF">GCM10023153_31140</name>
</gene>
<dbReference type="EMBL" id="BAABFX010000045">
    <property type="protein sequence ID" value="GAA4402189.1"/>
    <property type="molecule type" value="Genomic_DNA"/>
</dbReference>
<dbReference type="RefSeq" id="WP_211675430.1">
    <property type="nucleotide sequence ID" value="NZ_BAABFX010000045.1"/>
</dbReference>
<evidence type="ECO:0008006" key="3">
    <source>
        <dbReference type="Google" id="ProtNLM"/>
    </source>
</evidence>
<organism evidence="1 2">
    <name type="scientific">Ornithinibacter aureus</name>
    <dbReference type="NCBI Taxonomy" id="622664"/>
    <lineage>
        <taxon>Bacteria</taxon>
        <taxon>Bacillati</taxon>
        <taxon>Actinomycetota</taxon>
        <taxon>Actinomycetes</taxon>
        <taxon>Micrococcales</taxon>
        <taxon>Intrasporangiaceae</taxon>
        <taxon>Ornithinibacter</taxon>
    </lineage>
</organism>
<dbReference type="Proteomes" id="UP001500390">
    <property type="component" value="Unassembled WGS sequence"/>
</dbReference>
<proteinExistence type="predicted"/>
<keyword evidence="2" id="KW-1185">Reference proteome</keyword>
<comment type="caution">
    <text evidence="1">The sequence shown here is derived from an EMBL/GenBank/DDBJ whole genome shotgun (WGS) entry which is preliminary data.</text>
</comment>
<evidence type="ECO:0000313" key="2">
    <source>
        <dbReference type="Proteomes" id="UP001500390"/>
    </source>
</evidence>
<evidence type="ECO:0000313" key="1">
    <source>
        <dbReference type="EMBL" id="GAA4402189.1"/>
    </source>
</evidence>